<keyword evidence="2" id="KW-1185">Reference proteome</keyword>
<dbReference type="GO" id="GO:0016874">
    <property type="term" value="F:ligase activity"/>
    <property type="evidence" value="ECO:0007669"/>
    <property type="project" value="UniProtKB-KW"/>
</dbReference>
<dbReference type="SUPFAM" id="SSF55144">
    <property type="entry name" value="LigT-like"/>
    <property type="match status" value="1"/>
</dbReference>
<dbReference type="Pfam" id="PF13563">
    <property type="entry name" value="2_5_RNA_ligase2"/>
    <property type="match status" value="1"/>
</dbReference>
<name>A0ABW2TSN5_9PSEU</name>
<evidence type="ECO:0000313" key="1">
    <source>
        <dbReference type="EMBL" id="MFC7616850.1"/>
    </source>
</evidence>
<reference evidence="2" key="1">
    <citation type="journal article" date="2019" name="Int. J. Syst. Evol. Microbiol.">
        <title>The Global Catalogue of Microorganisms (GCM) 10K type strain sequencing project: providing services to taxonomists for standard genome sequencing and annotation.</title>
        <authorList>
            <consortium name="The Broad Institute Genomics Platform"/>
            <consortium name="The Broad Institute Genome Sequencing Center for Infectious Disease"/>
            <person name="Wu L."/>
            <person name="Ma J."/>
        </authorList>
    </citation>
    <scope>NUCLEOTIDE SEQUENCE [LARGE SCALE GENOMIC DNA]</scope>
    <source>
        <strain evidence="2">JCM 17695</strain>
    </source>
</reference>
<dbReference type="EMBL" id="JBHTEY010000004">
    <property type="protein sequence ID" value="MFC7616850.1"/>
    <property type="molecule type" value="Genomic_DNA"/>
</dbReference>
<keyword evidence="1" id="KW-0436">Ligase</keyword>
<dbReference type="InterPro" id="IPR009097">
    <property type="entry name" value="Cyclic_Pdiesterase"/>
</dbReference>
<accession>A0ABW2TSN5</accession>
<sequence>MTRYFAAFPLPGEVADHLAAALPPFPPQVRPEPRHHWHITVAYYGPDDPAVRLPWLTERLADHPAPRIRLRGVGGFPGVTWMGVDADLDALNDAAVVEKESRPYLPHVTIGRQPRPGEWYPDLADYTGPEWIAPEVVLYSSEQGRYTRVGGVRLRVEPTC</sequence>
<organism evidence="1 2">
    <name type="scientific">Actinokineospora soli</name>
    <dbReference type="NCBI Taxonomy" id="1048753"/>
    <lineage>
        <taxon>Bacteria</taxon>
        <taxon>Bacillati</taxon>
        <taxon>Actinomycetota</taxon>
        <taxon>Actinomycetes</taxon>
        <taxon>Pseudonocardiales</taxon>
        <taxon>Pseudonocardiaceae</taxon>
        <taxon>Actinokineospora</taxon>
    </lineage>
</organism>
<dbReference type="Proteomes" id="UP001596512">
    <property type="component" value="Unassembled WGS sequence"/>
</dbReference>
<dbReference type="Gene3D" id="3.90.1140.10">
    <property type="entry name" value="Cyclic phosphodiesterase"/>
    <property type="match status" value="1"/>
</dbReference>
<gene>
    <name evidence="1" type="ORF">ACFQV2_28760</name>
</gene>
<proteinExistence type="predicted"/>
<comment type="caution">
    <text evidence="1">The sequence shown here is derived from an EMBL/GenBank/DDBJ whole genome shotgun (WGS) entry which is preliminary data.</text>
</comment>
<evidence type="ECO:0000313" key="2">
    <source>
        <dbReference type="Proteomes" id="UP001596512"/>
    </source>
</evidence>
<protein>
    <submittedName>
        <fullName evidence="1">2'-5' RNA ligase family protein</fullName>
    </submittedName>
</protein>